<dbReference type="RefSeq" id="WP_146583802.1">
    <property type="nucleotide sequence ID" value="NZ_SJPO01000001.1"/>
</dbReference>
<keyword evidence="2" id="KW-1185">Reference proteome</keyword>
<dbReference type="InterPro" id="IPR021866">
    <property type="entry name" value="SpoIIAA-like"/>
</dbReference>
<protein>
    <recommendedName>
        <fullName evidence="3">STAS/SEC14 domain-containing protein</fullName>
    </recommendedName>
</protein>
<evidence type="ECO:0000313" key="2">
    <source>
        <dbReference type="Proteomes" id="UP000318478"/>
    </source>
</evidence>
<dbReference type="SUPFAM" id="SSF52091">
    <property type="entry name" value="SpoIIaa-like"/>
    <property type="match status" value="1"/>
</dbReference>
<dbReference type="Gene3D" id="3.40.50.10600">
    <property type="entry name" value="SpoIIaa-like domains"/>
    <property type="match status" value="1"/>
</dbReference>
<dbReference type="EMBL" id="SJPO01000001">
    <property type="protein sequence ID" value="TWT85543.1"/>
    <property type="molecule type" value="Genomic_DNA"/>
</dbReference>
<evidence type="ECO:0000313" key="1">
    <source>
        <dbReference type="EMBL" id="TWT85543.1"/>
    </source>
</evidence>
<dbReference type="InterPro" id="IPR036513">
    <property type="entry name" value="STAS_dom_sf"/>
</dbReference>
<evidence type="ECO:0008006" key="3">
    <source>
        <dbReference type="Google" id="ProtNLM"/>
    </source>
</evidence>
<sequence length="121" mass="14016">MSLELVEAAQGNLVEIEVTGKLNKEAYEIFVPEIEQRISEHGKIRVLVVMHDFHGWEAGALWEDLKFDVKHFNHIERLALVGESKWEKGMSVFCRPFTTAKIKYFDHTEVDSAREWVLSEA</sequence>
<gene>
    <name evidence="1" type="ORF">Pla123a_03500</name>
</gene>
<name>A0A5C5ZG48_9BACT</name>
<dbReference type="InterPro" id="IPR038396">
    <property type="entry name" value="SpoIIAA-like_sf"/>
</dbReference>
<reference evidence="1 2" key="1">
    <citation type="submission" date="2019-02" db="EMBL/GenBank/DDBJ databases">
        <title>Deep-cultivation of Planctomycetes and their phenomic and genomic characterization uncovers novel biology.</title>
        <authorList>
            <person name="Wiegand S."/>
            <person name="Jogler M."/>
            <person name="Boedeker C."/>
            <person name="Pinto D."/>
            <person name="Vollmers J."/>
            <person name="Rivas-Marin E."/>
            <person name="Kohn T."/>
            <person name="Peeters S.H."/>
            <person name="Heuer A."/>
            <person name="Rast P."/>
            <person name="Oberbeckmann S."/>
            <person name="Bunk B."/>
            <person name="Jeske O."/>
            <person name="Meyerdierks A."/>
            <person name="Storesund J.E."/>
            <person name="Kallscheuer N."/>
            <person name="Luecker S."/>
            <person name="Lage O.M."/>
            <person name="Pohl T."/>
            <person name="Merkel B.J."/>
            <person name="Hornburger P."/>
            <person name="Mueller R.-W."/>
            <person name="Bruemmer F."/>
            <person name="Labrenz M."/>
            <person name="Spormann A.M."/>
            <person name="Op Den Camp H."/>
            <person name="Overmann J."/>
            <person name="Amann R."/>
            <person name="Jetten M.S.M."/>
            <person name="Mascher T."/>
            <person name="Medema M.H."/>
            <person name="Devos D.P."/>
            <person name="Kaster A.-K."/>
            <person name="Ovreas L."/>
            <person name="Rohde M."/>
            <person name="Galperin M.Y."/>
            <person name="Jogler C."/>
        </authorList>
    </citation>
    <scope>NUCLEOTIDE SEQUENCE [LARGE SCALE GENOMIC DNA]</scope>
    <source>
        <strain evidence="1 2">Pla123a</strain>
    </source>
</reference>
<dbReference type="AlphaFoldDB" id="A0A5C5ZG48"/>
<comment type="caution">
    <text evidence="1">The sequence shown here is derived from an EMBL/GenBank/DDBJ whole genome shotgun (WGS) entry which is preliminary data.</text>
</comment>
<accession>A0A5C5ZG48</accession>
<organism evidence="1 2">
    <name type="scientific">Posidoniimonas polymericola</name>
    <dbReference type="NCBI Taxonomy" id="2528002"/>
    <lineage>
        <taxon>Bacteria</taxon>
        <taxon>Pseudomonadati</taxon>
        <taxon>Planctomycetota</taxon>
        <taxon>Planctomycetia</taxon>
        <taxon>Pirellulales</taxon>
        <taxon>Lacipirellulaceae</taxon>
        <taxon>Posidoniimonas</taxon>
    </lineage>
</organism>
<dbReference type="Pfam" id="PF11964">
    <property type="entry name" value="SpoIIAA-like"/>
    <property type="match status" value="1"/>
</dbReference>
<proteinExistence type="predicted"/>
<dbReference type="OrthoDB" id="9811577at2"/>
<dbReference type="Proteomes" id="UP000318478">
    <property type="component" value="Unassembled WGS sequence"/>
</dbReference>